<organism evidence="1 2">
    <name type="scientific">Streptomyces africanus</name>
    <dbReference type="NCBI Taxonomy" id="231024"/>
    <lineage>
        <taxon>Bacteria</taxon>
        <taxon>Bacillati</taxon>
        <taxon>Actinomycetota</taxon>
        <taxon>Actinomycetes</taxon>
        <taxon>Kitasatosporales</taxon>
        <taxon>Streptomycetaceae</taxon>
        <taxon>Streptomyces</taxon>
    </lineage>
</organism>
<gene>
    <name evidence="1" type="ORF">QF034_001127</name>
</gene>
<keyword evidence="2" id="KW-1185">Reference proteome</keyword>
<comment type="caution">
    <text evidence="1">The sequence shown here is derived from an EMBL/GenBank/DDBJ whole genome shotgun (WGS) entry which is preliminary data.</text>
</comment>
<accession>A0ABU0QHP0</accession>
<protein>
    <submittedName>
        <fullName evidence="1">Uncharacterized protein</fullName>
    </submittedName>
</protein>
<evidence type="ECO:0000313" key="1">
    <source>
        <dbReference type="EMBL" id="MDQ0746896.1"/>
    </source>
</evidence>
<proteinExistence type="predicted"/>
<sequence>MARCGRIATLLDVEMLGVGEVVLAEGRPLEHLPGKPGEKASKEIGGRCVLRYLRRHQVGLYSGGTTDPQWVTVTPYTPKEAVRWLALPNALDPPGFVLFIDIASVPVVKGPGRVRLGGGIEYLLPGGFPAEAVVHPKWEVEIQ</sequence>
<name>A0ABU0QHP0_9ACTN</name>
<dbReference type="EMBL" id="JAUSYP010000001">
    <property type="protein sequence ID" value="MDQ0746896.1"/>
    <property type="molecule type" value="Genomic_DNA"/>
</dbReference>
<reference evidence="1 2" key="1">
    <citation type="submission" date="2023-07" db="EMBL/GenBank/DDBJ databases">
        <title>Comparative genomics of wheat-associated soil bacteria to identify genetic determinants of phenazine resistance.</title>
        <authorList>
            <person name="Mouncey N."/>
        </authorList>
    </citation>
    <scope>NUCLEOTIDE SEQUENCE [LARGE SCALE GENOMIC DNA]</scope>
    <source>
        <strain evidence="1 2">B3I12</strain>
    </source>
</reference>
<dbReference type="Proteomes" id="UP001232755">
    <property type="component" value="Unassembled WGS sequence"/>
</dbReference>
<evidence type="ECO:0000313" key="2">
    <source>
        <dbReference type="Proteomes" id="UP001232755"/>
    </source>
</evidence>